<gene>
    <name evidence="3" type="ORF">HPBE_LOCUS24658</name>
</gene>
<dbReference type="Proteomes" id="UP000050761">
    <property type="component" value="Unassembled WGS sequence"/>
</dbReference>
<dbReference type="OrthoDB" id="5869299at2759"/>
<evidence type="ECO:0000313" key="4">
    <source>
        <dbReference type="Proteomes" id="UP000050761"/>
    </source>
</evidence>
<reference evidence="3 4" key="1">
    <citation type="submission" date="2018-11" db="EMBL/GenBank/DDBJ databases">
        <authorList>
            <consortium name="Pathogen Informatics"/>
        </authorList>
    </citation>
    <scope>NUCLEOTIDE SEQUENCE [LARGE SCALE GENOMIC DNA]</scope>
</reference>
<dbReference type="Gene3D" id="4.10.60.10">
    <property type="entry name" value="Zinc finger, CCHC-type"/>
    <property type="match status" value="1"/>
</dbReference>
<accession>A0A3P8HT75</accession>
<dbReference type="GO" id="GO:0019899">
    <property type="term" value="F:enzyme binding"/>
    <property type="evidence" value="ECO:0007669"/>
    <property type="project" value="UniProtKB-ARBA"/>
</dbReference>
<dbReference type="WBParaSite" id="HPBE_0002465901-mRNA-1">
    <property type="protein sequence ID" value="HPBE_0002465901-mRNA-1"/>
    <property type="gene ID" value="HPBE_0002465901"/>
</dbReference>
<evidence type="ECO:0000259" key="2">
    <source>
        <dbReference type="PROSITE" id="PS50158"/>
    </source>
</evidence>
<sequence length="383" mass="41630">MSRPPIRFSGTVTCHICGGQGHFSRECPTPVRQWSTTMRFRQAGANPIRSGPSRASGGIRGSRVQLLSYHPVDNPRPTSNHDYNGKDKTVASLLRSNDELSSSAFASPSAARFASPTSLPDVRDGSCILADGSVIIWTPEQEESCAYVFIGRLSGHSIDQTYAIQVPARQPCSTHEDVGLVTSNQLSAQLLSVEGSAHSFSVSLIRHAFPEVWERTNSLSLALQVALRVEPTFVMRTLLRTPIHLHGPHQRRGVSDPGTSLCGHRVPIPAGTAHRYQGHQHVRCPRSSRPAQPGAIGVIDVLARRNVPQAPLVTTFRAHPRAESSTQLPVLSRGTGGTEARERRLVTSRLRLPIPAIPLVFVDIEGATYSSPSGSYWNEDEVS</sequence>
<keyword evidence="1" id="KW-0862">Zinc</keyword>
<dbReference type="EMBL" id="UZAH01036653">
    <property type="protein sequence ID" value="VDP46506.1"/>
    <property type="molecule type" value="Genomic_DNA"/>
</dbReference>
<evidence type="ECO:0000313" key="5">
    <source>
        <dbReference type="WBParaSite" id="HPBE_0002465901-mRNA-1"/>
    </source>
</evidence>
<feature type="domain" description="CCHC-type" evidence="2">
    <location>
        <begin position="14"/>
        <end position="28"/>
    </location>
</feature>
<proteinExistence type="predicted"/>
<protein>
    <submittedName>
        <fullName evidence="5">CCHC-type domain-containing protein</fullName>
    </submittedName>
</protein>
<keyword evidence="1" id="KW-0863">Zinc-finger</keyword>
<organism evidence="4 5">
    <name type="scientific">Heligmosomoides polygyrus</name>
    <name type="common">Parasitic roundworm</name>
    <dbReference type="NCBI Taxonomy" id="6339"/>
    <lineage>
        <taxon>Eukaryota</taxon>
        <taxon>Metazoa</taxon>
        <taxon>Ecdysozoa</taxon>
        <taxon>Nematoda</taxon>
        <taxon>Chromadorea</taxon>
        <taxon>Rhabditida</taxon>
        <taxon>Rhabditina</taxon>
        <taxon>Rhabditomorpha</taxon>
        <taxon>Strongyloidea</taxon>
        <taxon>Heligmosomidae</taxon>
        <taxon>Heligmosomoides</taxon>
    </lineage>
</organism>
<dbReference type="PROSITE" id="PS50158">
    <property type="entry name" value="ZF_CCHC"/>
    <property type="match status" value="1"/>
</dbReference>
<evidence type="ECO:0000256" key="1">
    <source>
        <dbReference type="PROSITE-ProRule" id="PRU00047"/>
    </source>
</evidence>
<dbReference type="GO" id="GO:0003676">
    <property type="term" value="F:nucleic acid binding"/>
    <property type="evidence" value="ECO:0007669"/>
    <property type="project" value="InterPro"/>
</dbReference>
<dbReference type="InterPro" id="IPR001878">
    <property type="entry name" value="Znf_CCHC"/>
</dbReference>
<keyword evidence="1" id="KW-0479">Metal-binding</keyword>
<dbReference type="GO" id="GO:0008270">
    <property type="term" value="F:zinc ion binding"/>
    <property type="evidence" value="ECO:0007669"/>
    <property type="project" value="UniProtKB-KW"/>
</dbReference>
<reference evidence="5" key="2">
    <citation type="submission" date="2019-09" db="UniProtKB">
        <authorList>
            <consortium name="WormBaseParasite"/>
        </authorList>
    </citation>
    <scope>IDENTIFICATION</scope>
</reference>
<dbReference type="AlphaFoldDB" id="A0A183GPN9"/>
<dbReference type="InterPro" id="IPR036875">
    <property type="entry name" value="Znf_CCHC_sf"/>
</dbReference>
<dbReference type="GO" id="GO:0005737">
    <property type="term" value="C:cytoplasm"/>
    <property type="evidence" value="ECO:0007669"/>
    <property type="project" value="UniProtKB-ARBA"/>
</dbReference>
<accession>A0A183GPN9</accession>
<dbReference type="SMART" id="SM00343">
    <property type="entry name" value="ZnF_C2HC"/>
    <property type="match status" value="1"/>
</dbReference>
<dbReference type="SUPFAM" id="SSF57756">
    <property type="entry name" value="Retrovirus zinc finger-like domains"/>
    <property type="match status" value="1"/>
</dbReference>
<dbReference type="Pfam" id="PF00098">
    <property type="entry name" value="zf-CCHC"/>
    <property type="match status" value="1"/>
</dbReference>
<evidence type="ECO:0000313" key="3">
    <source>
        <dbReference type="EMBL" id="VDP46506.1"/>
    </source>
</evidence>
<keyword evidence="4" id="KW-1185">Reference proteome</keyword>
<name>A0A183GPN9_HELPZ</name>